<name>A0A2C8F5T6_9BACT</name>
<dbReference type="InterPro" id="IPR007421">
    <property type="entry name" value="Schlafen_AlbA_2_dom"/>
</dbReference>
<dbReference type="Pfam" id="PF04326">
    <property type="entry name" value="SLFN_AlbA_2"/>
    <property type="match status" value="1"/>
</dbReference>
<dbReference type="PANTHER" id="PTHR30595">
    <property type="entry name" value="GLPR-RELATED TRANSCRIPTIONAL REPRESSOR"/>
    <property type="match status" value="1"/>
</dbReference>
<feature type="transmembrane region" description="Helical" evidence="1">
    <location>
        <begin position="12"/>
        <end position="34"/>
    </location>
</feature>
<dbReference type="EMBL" id="LT907975">
    <property type="protein sequence ID" value="SOB58080.1"/>
    <property type="molecule type" value="Genomic_DNA"/>
</dbReference>
<keyword evidence="1" id="KW-0812">Transmembrane</keyword>
<organism evidence="3 4">
    <name type="scientific">Pseudodesulfovibrio profundus</name>
    <dbReference type="NCBI Taxonomy" id="57320"/>
    <lineage>
        <taxon>Bacteria</taxon>
        <taxon>Pseudomonadati</taxon>
        <taxon>Thermodesulfobacteriota</taxon>
        <taxon>Desulfovibrionia</taxon>
        <taxon>Desulfovibrionales</taxon>
        <taxon>Desulfovibrionaceae</taxon>
    </lineage>
</organism>
<dbReference type="KEGG" id="pprf:DPRO_1194"/>
<gene>
    <name evidence="3" type="ORF">DPRO_1194</name>
</gene>
<reference evidence="4" key="1">
    <citation type="submission" date="2017-09" db="EMBL/GenBank/DDBJ databases">
        <authorList>
            <person name="Regsiter A."/>
            <person name="William W."/>
        </authorList>
    </citation>
    <scope>NUCLEOTIDE SEQUENCE [LARGE SCALE GENOMIC DNA]</scope>
    <source>
        <strain evidence="4">500-1</strain>
    </source>
</reference>
<feature type="transmembrane region" description="Helical" evidence="1">
    <location>
        <begin position="327"/>
        <end position="347"/>
    </location>
</feature>
<dbReference type="Gene3D" id="3.30.950.30">
    <property type="entry name" value="Schlafen, AAA domain"/>
    <property type="match status" value="1"/>
</dbReference>
<keyword evidence="4" id="KW-1185">Reference proteome</keyword>
<evidence type="ECO:0000256" key="1">
    <source>
        <dbReference type="SAM" id="Phobius"/>
    </source>
</evidence>
<keyword evidence="1" id="KW-0472">Membrane</keyword>
<accession>A0A2C8F5T6</accession>
<evidence type="ECO:0000313" key="3">
    <source>
        <dbReference type="EMBL" id="SOB58080.1"/>
    </source>
</evidence>
<evidence type="ECO:0000259" key="2">
    <source>
        <dbReference type="Pfam" id="PF04326"/>
    </source>
</evidence>
<proteinExistence type="predicted"/>
<evidence type="ECO:0000313" key="4">
    <source>
        <dbReference type="Proteomes" id="UP000219215"/>
    </source>
</evidence>
<dbReference type="OrthoDB" id="9798761at2"/>
<keyword evidence="1" id="KW-1133">Transmembrane helix</keyword>
<feature type="domain" description="Schlafen AlbA-2" evidence="2">
    <location>
        <begin position="378"/>
        <end position="509"/>
    </location>
</feature>
<dbReference type="InterPro" id="IPR038461">
    <property type="entry name" value="Schlafen_AlbA_2_dom_sf"/>
</dbReference>
<dbReference type="RefSeq" id="WP_157917377.1">
    <property type="nucleotide sequence ID" value="NZ_LT907975.1"/>
</dbReference>
<dbReference type="Proteomes" id="UP000219215">
    <property type="component" value="Chromosome DPRO"/>
</dbReference>
<sequence length="521" mass="57643">MRRKALRGARLYDILFFGVIFIVLAVGALAFWGVREIRQDAAVVAVENSAKGMAGAVTVLVNAITTSNQEMEEKTLTSLEPDRLRDILANRLKNNSNLLSIMLSDANGLRYMLTRKPDGMLEGVPSSDVPDKLQWVFIDGDGEVHDKGLDATFDRRAADKALTDEFHHLQPGQINWRSAYRFHELGESRITASTLIDKGGEQYMLSYVLPVNALLNHLEGADPGGAEKVFLYWDSGKVLPVGGEVASLNGQDPSRAQSAGQVVDPVVAETLERLDDLREKLGDPFPFKVGEEVWWAYVHPLSIFGDTMALGVAVPKRNIDSSLTSDTFLQVAGGVLVLCAFVALYFIHRNRARIIAMGSRQKAPVNELEVLQLIAVGEGRELEFKQTLRFNLKSGKNGKEIEHACMKSVAGFMNSGGGTLLVGVNDEGDITGFEEDNFKSEDKALLHFNNLVNQYIGTEFSRFLDTVIIEVNQKKILRAYCLPANTPAILKNGNSEEVYVRSGPASRQLSFSQFYEWLQER</sequence>
<dbReference type="PANTHER" id="PTHR30595:SF6">
    <property type="entry name" value="SCHLAFEN ALBA-2 DOMAIN-CONTAINING PROTEIN"/>
    <property type="match status" value="1"/>
</dbReference>
<dbReference type="AlphaFoldDB" id="A0A2C8F5T6"/>
<protein>
    <recommendedName>
        <fullName evidence="2">Schlafen AlbA-2 domain-containing protein</fullName>
    </recommendedName>
</protein>